<dbReference type="eggNOG" id="COG2200">
    <property type="taxonomic scope" value="Bacteria"/>
</dbReference>
<dbReference type="PANTHER" id="PTHR33121:SF76">
    <property type="entry name" value="SIGNALING PROTEIN"/>
    <property type="match status" value="1"/>
</dbReference>
<dbReference type="PROSITE" id="PS50883">
    <property type="entry name" value="EAL"/>
    <property type="match status" value="1"/>
</dbReference>
<dbReference type="InterPro" id="IPR050706">
    <property type="entry name" value="Cyclic-di-GMP_PDE-like"/>
</dbReference>
<dbReference type="EMBL" id="AM406670">
    <property type="protein sequence ID" value="CAL94103.1"/>
    <property type="molecule type" value="Genomic_DNA"/>
</dbReference>
<dbReference type="SMART" id="SM00052">
    <property type="entry name" value="EAL"/>
    <property type="match status" value="1"/>
</dbReference>
<dbReference type="Pfam" id="PF01590">
    <property type="entry name" value="GAF"/>
    <property type="match status" value="1"/>
</dbReference>
<evidence type="ECO:0000313" key="2">
    <source>
        <dbReference type="EMBL" id="CAL94103.1"/>
    </source>
</evidence>
<organism evidence="2 3">
    <name type="scientific">Azoarcus sp. (strain BH72)</name>
    <dbReference type="NCBI Taxonomy" id="418699"/>
    <lineage>
        <taxon>Bacteria</taxon>
        <taxon>Pseudomonadati</taxon>
        <taxon>Pseudomonadota</taxon>
        <taxon>Betaproteobacteria</taxon>
        <taxon>Rhodocyclales</taxon>
        <taxon>Zoogloeaceae</taxon>
        <taxon>Azoarcus</taxon>
    </lineage>
</organism>
<feature type="domain" description="EAL" evidence="1">
    <location>
        <begin position="161"/>
        <end position="399"/>
    </location>
</feature>
<accession>A1K5J8</accession>
<dbReference type="GO" id="GO:0071111">
    <property type="term" value="F:cyclic-guanylate-specific phosphodiesterase activity"/>
    <property type="evidence" value="ECO:0007669"/>
    <property type="project" value="InterPro"/>
</dbReference>
<evidence type="ECO:0000313" key="3">
    <source>
        <dbReference type="Proteomes" id="UP000002588"/>
    </source>
</evidence>
<dbReference type="InterPro" id="IPR035919">
    <property type="entry name" value="EAL_sf"/>
</dbReference>
<evidence type="ECO:0000259" key="1">
    <source>
        <dbReference type="PROSITE" id="PS50883"/>
    </source>
</evidence>
<dbReference type="Pfam" id="PF00563">
    <property type="entry name" value="EAL"/>
    <property type="match status" value="1"/>
</dbReference>
<dbReference type="CDD" id="cd01948">
    <property type="entry name" value="EAL"/>
    <property type="match status" value="1"/>
</dbReference>
<dbReference type="Gene3D" id="3.20.20.450">
    <property type="entry name" value="EAL domain"/>
    <property type="match status" value="1"/>
</dbReference>
<dbReference type="Proteomes" id="UP000002588">
    <property type="component" value="Chromosome"/>
</dbReference>
<keyword evidence="3" id="KW-1185">Reference proteome</keyword>
<dbReference type="SMART" id="SM00065">
    <property type="entry name" value="GAF"/>
    <property type="match status" value="1"/>
</dbReference>
<dbReference type="PANTHER" id="PTHR33121">
    <property type="entry name" value="CYCLIC DI-GMP PHOSPHODIESTERASE PDEF"/>
    <property type="match status" value="1"/>
</dbReference>
<dbReference type="RefSeq" id="WP_011765219.1">
    <property type="nucleotide sequence ID" value="NC_008702.1"/>
</dbReference>
<dbReference type="InterPro" id="IPR001633">
    <property type="entry name" value="EAL_dom"/>
</dbReference>
<dbReference type="STRING" id="62928.azo1486"/>
<dbReference type="AlphaFoldDB" id="A1K5J8"/>
<dbReference type="HOGENOM" id="CLU_000445_145_0_4"/>
<dbReference type="InterPro" id="IPR003018">
    <property type="entry name" value="GAF"/>
</dbReference>
<reference evidence="2 3" key="1">
    <citation type="journal article" date="2006" name="Nat. Biotechnol.">
        <title>Complete genome of the mutualistic, N2-fixing grass endophyte Azoarcus sp. strain BH72.</title>
        <authorList>
            <person name="Krause A."/>
            <person name="Ramakumar A."/>
            <person name="Bartels D."/>
            <person name="Battistoni F."/>
            <person name="Bekel T."/>
            <person name="Boch J."/>
            <person name="Boehm M."/>
            <person name="Friedrich F."/>
            <person name="Hurek T."/>
            <person name="Krause L."/>
            <person name="Linke B."/>
            <person name="McHardy A.C."/>
            <person name="Sarkar A."/>
            <person name="Schneiker S."/>
            <person name="Syed A.A."/>
            <person name="Thauer R."/>
            <person name="Vorhoelter F.-J."/>
            <person name="Weidner S."/>
            <person name="Puehler A."/>
            <person name="Reinhold-Hurek B."/>
            <person name="Kaiser O."/>
            <person name="Goesmann A."/>
        </authorList>
    </citation>
    <scope>NUCLEOTIDE SEQUENCE [LARGE SCALE GENOMIC DNA]</scope>
    <source>
        <strain evidence="2 3">BH72</strain>
    </source>
</reference>
<dbReference type="SUPFAM" id="SSF141868">
    <property type="entry name" value="EAL domain-like"/>
    <property type="match status" value="1"/>
</dbReference>
<dbReference type="InterPro" id="IPR029016">
    <property type="entry name" value="GAF-like_dom_sf"/>
</dbReference>
<dbReference type="OrthoDB" id="9813903at2"/>
<protein>
    <submittedName>
        <fullName evidence="2">Conserved hypothetical signaling protein</fullName>
    </submittedName>
</protein>
<dbReference type="KEGG" id="aoa:dqs_1609"/>
<dbReference type="Gene3D" id="3.30.450.40">
    <property type="match status" value="1"/>
</dbReference>
<gene>
    <name evidence="2" type="ordered locus">azo1486</name>
</gene>
<name>A1K5J8_AZOSB</name>
<dbReference type="eggNOG" id="COG2203">
    <property type="taxonomic scope" value="Bacteria"/>
</dbReference>
<proteinExistence type="predicted"/>
<sequence length="399" mass="43937">MRPSQAPKNGHSFSHLVQDALGALRRHLGMEVAFISEFRHGRRFFRYVDSDAAFSPIQVGGSNPLDESYCLRVVDGRLPQLIPDALQNAEALSLPVTRLLPVGAHISVPIQLLDGEVFGTFCCFSRTADLSLDDRDLAVVRLFAEFVGGTVAQAFRQRKNLKAAYQRVQHAIAQEDFHIAYQPIIHVGESRLVGHEALARFTAEPLRSPDKWFHEAAEVGLQEELELAAIRKALENLHRFPAPTYLSLNISPETILKGGLPAVLAGYPLDRLVLELTEHESIDDYAALVAALAPLRQRGLRVAVDDAGAGYASFRHILKLAPDIIKLDASLVATIDKDQGMRALAAAVVRFAEETGSKVVAEGVERPEELQVLRDLKVNKAQGYLLGRPRRAEDLEFPG</sequence>
<dbReference type="KEGG" id="azo:azo1486"/>
<dbReference type="SUPFAM" id="SSF55781">
    <property type="entry name" value="GAF domain-like"/>
    <property type="match status" value="1"/>
</dbReference>